<dbReference type="PROSITE" id="PS51904">
    <property type="entry name" value="GLYCOSYL_HYDROL_F25_2"/>
    <property type="match status" value="1"/>
</dbReference>
<keyword evidence="5" id="KW-1185">Reference proteome</keyword>
<dbReference type="AlphaFoldDB" id="A0A2X4UX49"/>
<dbReference type="OrthoDB" id="9798192at2"/>
<accession>A0A2X4UX49</accession>
<dbReference type="GO" id="GO:0009253">
    <property type="term" value="P:peptidoglycan catabolic process"/>
    <property type="evidence" value="ECO:0007669"/>
    <property type="project" value="InterPro"/>
</dbReference>
<dbReference type="InterPro" id="IPR002053">
    <property type="entry name" value="Glyco_hydro_25"/>
</dbReference>
<dbReference type="SUPFAM" id="SSF51445">
    <property type="entry name" value="(Trans)glycosidases"/>
    <property type="match status" value="1"/>
</dbReference>
<evidence type="ECO:0000313" key="5">
    <source>
        <dbReference type="Proteomes" id="UP000249005"/>
    </source>
</evidence>
<evidence type="ECO:0000256" key="1">
    <source>
        <dbReference type="ARBA" id="ARBA00010646"/>
    </source>
</evidence>
<sequence length="241" mass="27932">MRIKHLLGTVCVVAVFAACFVYALYQGIVRLNYPSRDDFPIQGIDISHHQKEIDWDRLKVSEIQFIFIKATEGGDFKDKRFQLNWRDARDRGFAVGAYHFFTFCSSGADQADNFISSVPLEKGTLPPVIDLEYGGNCQLTSGKQEVLREVEILASRLEKAYGRKPILYVTKEFYNDFLIDQMRENAIWIRDIFGKPTLAEPDRDWLFWQYANRGKLEGIETFVDFNVFNGKKDKFETLINN</sequence>
<protein>
    <submittedName>
        <fullName evidence="4">Lysozyme M1</fullName>
        <ecNumber evidence="4">3.2.1.17</ecNumber>
    </submittedName>
</protein>
<organism evidence="4 5">
    <name type="scientific">Leminorella richardii</name>
    <dbReference type="NCBI Taxonomy" id="158841"/>
    <lineage>
        <taxon>Bacteria</taxon>
        <taxon>Pseudomonadati</taxon>
        <taxon>Pseudomonadota</taxon>
        <taxon>Gammaproteobacteria</taxon>
        <taxon>Enterobacterales</taxon>
        <taxon>Budviciaceae</taxon>
        <taxon>Leminorella</taxon>
    </lineage>
</organism>
<reference evidence="4 5" key="1">
    <citation type="submission" date="2018-06" db="EMBL/GenBank/DDBJ databases">
        <authorList>
            <consortium name="Pathogen Informatics"/>
            <person name="Doyle S."/>
        </authorList>
    </citation>
    <scope>NUCLEOTIDE SEQUENCE [LARGE SCALE GENOMIC DNA]</scope>
    <source>
        <strain evidence="4 5">NCTC12151</strain>
    </source>
</reference>
<dbReference type="Pfam" id="PF01183">
    <property type="entry name" value="Glyco_hydro_25"/>
    <property type="match status" value="1"/>
</dbReference>
<dbReference type="KEGG" id="lri:NCTC12151_03052"/>
<evidence type="ECO:0000256" key="3">
    <source>
        <dbReference type="ARBA" id="ARBA00023295"/>
    </source>
</evidence>
<name>A0A2X4UX49_9GAMM</name>
<dbReference type="CDD" id="cd06413">
    <property type="entry name" value="GH25_muramidase_1"/>
    <property type="match status" value="1"/>
</dbReference>
<dbReference type="InterPro" id="IPR017853">
    <property type="entry name" value="GH"/>
</dbReference>
<gene>
    <name evidence="4" type="primary">acm</name>
    <name evidence="4" type="ORF">NCTC12151_03052</name>
</gene>
<dbReference type="GO" id="GO:0016052">
    <property type="term" value="P:carbohydrate catabolic process"/>
    <property type="evidence" value="ECO:0007669"/>
    <property type="project" value="TreeGrafter"/>
</dbReference>
<dbReference type="EC" id="3.2.1.17" evidence="4"/>
<dbReference type="InterPro" id="IPR018077">
    <property type="entry name" value="Glyco_hydro_fam25_subgr"/>
</dbReference>
<keyword evidence="2 4" id="KW-0378">Hydrolase</keyword>
<dbReference type="SMART" id="SM00641">
    <property type="entry name" value="Glyco_25"/>
    <property type="match status" value="1"/>
</dbReference>
<dbReference type="PANTHER" id="PTHR34135:SF2">
    <property type="entry name" value="LYSOZYME"/>
    <property type="match status" value="1"/>
</dbReference>
<proteinExistence type="inferred from homology"/>
<evidence type="ECO:0000256" key="2">
    <source>
        <dbReference type="ARBA" id="ARBA00022801"/>
    </source>
</evidence>
<dbReference type="Gene3D" id="3.20.20.80">
    <property type="entry name" value="Glycosidases"/>
    <property type="match status" value="1"/>
</dbReference>
<dbReference type="GO" id="GO:0003796">
    <property type="term" value="F:lysozyme activity"/>
    <property type="evidence" value="ECO:0007669"/>
    <property type="project" value="UniProtKB-EC"/>
</dbReference>
<keyword evidence="3 4" id="KW-0326">Glycosidase</keyword>
<dbReference type="PANTHER" id="PTHR34135">
    <property type="entry name" value="LYSOZYME"/>
    <property type="match status" value="1"/>
</dbReference>
<evidence type="ECO:0000313" key="4">
    <source>
        <dbReference type="EMBL" id="SQI43433.1"/>
    </source>
</evidence>
<dbReference type="RefSeq" id="WP_111741401.1">
    <property type="nucleotide sequence ID" value="NZ_LR698987.1"/>
</dbReference>
<dbReference type="EMBL" id="LS483470">
    <property type="protein sequence ID" value="SQI43433.1"/>
    <property type="molecule type" value="Genomic_DNA"/>
</dbReference>
<dbReference type="Proteomes" id="UP000249005">
    <property type="component" value="Chromosome 1"/>
</dbReference>
<dbReference type="GO" id="GO:0016998">
    <property type="term" value="P:cell wall macromolecule catabolic process"/>
    <property type="evidence" value="ECO:0007669"/>
    <property type="project" value="InterPro"/>
</dbReference>
<comment type="similarity">
    <text evidence="1">Belongs to the glycosyl hydrolase 25 family.</text>
</comment>
<dbReference type="PROSITE" id="PS51257">
    <property type="entry name" value="PROKAR_LIPOPROTEIN"/>
    <property type="match status" value="1"/>
</dbReference>